<protein>
    <submittedName>
        <fullName evidence="1">Uncharacterized protein</fullName>
    </submittedName>
</protein>
<sequence>MNKNKLVRLTKVEPNRLYAKDLETKEEFTLEVDEVIAEDFQRILKEKHQFGEGVFMTREEFLNG</sequence>
<dbReference type="AlphaFoldDB" id="A0A1W6QY96"/>
<geneLocation type="plasmid" evidence="1">
    <name>pGTC3</name>
</geneLocation>
<organism evidence="1">
    <name type="scientific">Enterococcus faecalis</name>
    <name type="common">Streptococcus faecalis</name>
    <dbReference type="NCBI Taxonomy" id="1351"/>
    <lineage>
        <taxon>Bacteria</taxon>
        <taxon>Bacillati</taxon>
        <taxon>Bacillota</taxon>
        <taxon>Bacilli</taxon>
        <taxon>Lactobacillales</taxon>
        <taxon>Enterococcaceae</taxon>
        <taxon>Enterococcus</taxon>
    </lineage>
</organism>
<evidence type="ECO:0000313" key="1">
    <source>
        <dbReference type="EMBL" id="ARO46273.1"/>
    </source>
</evidence>
<reference evidence="1" key="1">
    <citation type="submission" date="2016-12" db="EMBL/GenBank/DDBJ databases">
        <title>Characterization of a Plasmid Isolated from Enterococcus faecalis found in the Fecal Material of a Blue Whale.</title>
        <authorList>
            <person name="McLaughlin R."/>
        </authorList>
    </citation>
    <scope>NUCLEOTIDE SEQUENCE</scope>
    <source>
        <strain evidence="1">3</strain>
        <plasmid evidence="1">pGTC3</plasmid>
    </source>
</reference>
<proteinExistence type="predicted"/>
<dbReference type="RefSeq" id="WP_172689749.1">
    <property type="nucleotide sequence ID" value="NZ_KY303941.1"/>
</dbReference>
<keyword evidence="1" id="KW-0614">Plasmid</keyword>
<dbReference type="EMBL" id="KY303941">
    <property type="protein sequence ID" value="ARO46273.1"/>
    <property type="molecule type" value="Genomic_DNA"/>
</dbReference>
<name>A0A1W6QY96_ENTFL</name>
<accession>A0A1W6QY96</accession>